<evidence type="ECO:0000313" key="1">
    <source>
        <dbReference type="EMBL" id="PAK71529.1"/>
    </source>
</evidence>
<accession>A0A269XEH0</accession>
<feature type="non-terminal residue" evidence="1">
    <location>
        <position position="1"/>
    </location>
</feature>
<feature type="non-terminal residue" evidence="1">
    <location>
        <position position="80"/>
    </location>
</feature>
<evidence type="ECO:0000313" key="2">
    <source>
        <dbReference type="Proteomes" id="UP000216802"/>
    </source>
</evidence>
<name>A0A269XEH0_9LACO</name>
<dbReference type="EMBL" id="NCXI01000493">
    <property type="protein sequence ID" value="PAK71529.1"/>
    <property type="molecule type" value="Genomic_DNA"/>
</dbReference>
<gene>
    <name evidence="1" type="ORF">B8W98_13330</name>
</gene>
<proteinExistence type="predicted"/>
<sequence>EQQYKTKHTDITPHIAVAVSGSIYNERVIREARRAAYKEHAKFTAVYIDTFETRSESRLQDHYVHKNLMLAKSLGAEIKV</sequence>
<dbReference type="AlphaFoldDB" id="A0A269XEH0"/>
<reference evidence="1 2" key="1">
    <citation type="submission" date="2017-04" db="EMBL/GenBank/DDBJ databases">
        <title>Kefir bacterial isolates.</title>
        <authorList>
            <person name="Kim Y."/>
            <person name="Blasche S."/>
            <person name="Patil K.R."/>
        </authorList>
    </citation>
    <scope>NUCLEOTIDE SEQUENCE [LARGE SCALE GENOMIC DNA]</scope>
    <source>
        <strain evidence="1 2">OG2</strain>
    </source>
</reference>
<dbReference type="Proteomes" id="UP000216802">
    <property type="component" value="Unassembled WGS sequence"/>
</dbReference>
<comment type="caution">
    <text evidence="1">The sequence shown here is derived from an EMBL/GenBank/DDBJ whole genome shotgun (WGS) entry which is preliminary data.</text>
</comment>
<dbReference type="RefSeq" id="WP_143443316.1">
    <property type="nucleotide sequence ID" value="NZ_NCXI01000493.1"/>
</dbReference>
<organism evidence="1 2">
    <name type="scientific">Lentilactobacillus parakefiri</name>
    <dbReference type="NCBI Taxonomy" id="152332"/>
    <lineage>
        <taxon>Bacteria</taxon>
        <taxon>Bacillati</taxon>
        <taxon>Bacillota</taxon>
        <taxon>Bacilli</taxon>
        <taxon>Lactobacillales</taxon>
        <taxon>Lactobacillaceae</taxon>
        <taxon>Lentilactobacillus</taxon>
    </lineage>
</organism>
<protein>
    <submittedName>
        <fullName evidence="1">Uncharacterized protein</fullName>
    </submittedName>
</protein>